<sequence>MTVVKPQCTINNNKEVLVDFKNVLTDKIDGQGYKKTPIQFNIACPDKNSADLKLQINGNTANFNLGDKILETDNSDLGIKILADNKVLPVNTWLSFSWPQQVTELEAVLVKRDGATLSGGQFKASAVMNLAYN</sequence>
<dbReference type="InterPro" id="IPR008966">
    <property type="entry name" value="Adhesion_dom_sf"/>
</dbReference>
<dbReference type="InterPro" id="IPR005430">
    <property type="entry name" value="P_pili_tip_PapF"/>
</dbReference>
<proteinExistence type="predicted"/>
<comment type="caution">
    <text evidence="2">The sequence shown here is derived from an EMBL/GenBank/DDBJ whole genome shotgun (WGS) entry which is preliminary data.</text>
</comment>
<dbReference type="PANTHER" id="PTHR33420:SF34">
    <property type="entry name" value="MINOR FIMBRIAL SUBUNIT"/>
    <property type="match status" value="1"/>
</dbReference>
<dbReference type="Proteomes" id="UP000239181">
    <property type="component" value="Unassembled WGS sequence"/>
</dbReference>
<dbReference type="PANTHER" id="PTHR33420">
    <property type="entry name" value="FIMBRIAL SUBUNIT ELFA-RELATED"/>
    <property type="match status" value="1"/>
</dbReference>
<dbReference type="InterPro" id="IPR000259">
    <property type="entry name" value="Adhesion_dom_fimbrial"/>
</dbReference>
<keyword evidence="3" id="KW-1185">Reference proteome</keyword>
<reference evidence="2 3" key="1">
    <citation type="submission" date="2017-10" db="EMBL/GenBank/DDBJ databases">
        <title>Draft genome of two endophytic bacteria isolated from 'guarana' Paullinia cupana (Mart.) Ducke.</title>
        <authorList>
            <person name="Siqueira K.A."/>
            <person name="Liotti R.G."/>
            <person name="Mendes T.A."/>
            <person name="Soares M.A."/>
        </authorList>
    </citation>
    <scope>NUCLEOTIDE SEQUENCE [LARGE SCALE GENOMIC DNA]</scope>
    <source>
        <strain evidence="2 3">342</strain>
    </source>
</reference>
<dbReference type="GO" id="GO:0043709">
    <property type="term" value="P:cell adhesion involved in single-species biofilm formation"/>
    <property type="evidence" value="ECO:0007669"/>
    <property type="project" value="TreeGrafter"/>
</dbReference>
<dbReference type="GO" id="GO:0009289">
    <property type="term" value="C:pilus"/>
    <property type="evidence" value="ECO:0007669"/>
    <property type="project" value="InterPro"/>
</dbReference>
<evidence type="ECO:0000313" key="2">
    <source>
        <dbReference type="EMBL" id="PRD14115.1"/>
    </source>
</evidence>
<dbReference type="AlphaFoldDB" id="A0A2S9I8L2"/>
<dbReference type="Gene3D" id="2.60.40.1090">
    <property type="entry name" value="Fimbrial-type adhesion domain"/>
    <property type="match status" value="1"/>
</dbReference>
<name>A0A2S9I8L2_9GAMM</name>
<dbReference type="Pfam" id="PF00419">
    <property type="entry name" value="Fimbrial"/>
    <property type="match status" value="1"/>
</dbReference>
<dbReference type="PRINTS" id="PR01613">
    <property type="entry name" value="FIMBRIALPAPF"/>
</dbReference>
<organism evidence="2 3">
    <name type="scientific">Pantoea coffeiphila</name>
    <dbReference type="NCBI Taxonomy" id="1465635"/>
    <lineage>
        <taxon>Bacteria</taxon>
        <taxon>Pseudomonadati</taxon>
        <taxon>Pseudomonadota</taxon>
        <taxon>Gammaproteobacteria</taxon>
        <taxon>Enterobacterales</taxon>
        <taxon>Erwiniaceae</taxon>
        <taxon>Pantoea</taxon>
    </lineage>
</organism>
<dbReference type="InterPro" id="IPR036937">
    <property type="entry name" value="Adhesion_dom_fimbrial_sf"/>
</dbReference>
<feature type="domain" description="Fimbrial-type adhesion" evidence="1">
    <location>
        <begin position="1"/>
        <end position="132"/>
    </location>
</feature>
<dbReference type="InterPro" id="IPR050263">
    <property type="entry name" value="Bact_Fimbrial_Adh_Pro"/>
</dbReference>
<gene>
    <name evidence="2" type="ORF">CQW29_17645</name>
</gene>
<accession>A0A2S9I8L2</accession>
<protein>
    <submittedName>
        <fullName evidence="2">Exotoxin</fullName>
    </submittedName>
</protein>
<evidence type="ECO:0000259" key="1">
    <source>
        <dbReference type="Pfam" id="PF00419"/>
    </source>
</evidence>
<dbReference type="SUPFAM" id="SSF49401">
    <property type="entry name" value="Bacterial adhesins"/>
    <property type="match status" value="1"/>
</dbReference>
<dbReference type="EMBL" id="PDET01000013">
    <property type="protein sequence ID" value="PRD14115.1"/>
    <property type="molecule type" value="Genomic_DNA"/>
</dbReference>
<evidence type="ECO:0000313" key="3">
    <source>
        <dbReference type="Proteomes" id="UP000239181"/>
    </source>
</evidence>